<evidence type="ECO:0000256" key="6">
    <source>
        <dbReference type="ARBA" id="ARBA00022792"/>
    </source>
</evidence>
<organism evidence="11 12">
    <name type="scientific">Cyanidium caldarium</name>
    <name type="common">Red alga</name>
    <dbReference type="NCBI Taxonomy" id="2771"/>
    <lineage>
        <taxon>Eukaryota</taxon>
        <taxon>Rhodophyta</taxon>
        <taxon>Bangiophyceae</taxon>
        <taxon>Cyanidiales</taxon>
        <taxon>Cyanidiaceae</taxon>
        <taxon>Cyanidium</taxon>
    </lineage>
</organism>
<evidence type="ECO:0000256" key="7">
    <source>
        <dbReference type="ARBA" id="ARBA00023065"/>
    </source>
</evidence>
<keyword evidence="4" id="KW-0138">CF(0)</keyword>
<protein>
    <recommendedName>
        <fullName evidence="13">ATP synthase subunit d, mitochondrial</fullName>
    </recommendedName>
</protein>
<keyword evidence="5" id="KW-0375">Hydrogen ion transport</keyword>
<evidence type="ECO:0000256" key="10">
    <source>
        <dbReference type="SAM" id="Coils"/>
    </source>
</evidence>
<evidence type="ECO:0000256" key="5">
    <source>
        <dbReference type="ARBA" id="ARBA00022781"/>
    </source>
</evidence>
<comment type="caution">
    <text evidence="11">The sequence shown here is derived from an EMBL/GenBank/DDBJ whole genome shotgun (WGS) entry which is preliminary data.</text>
</comment>
<gene>
    <name evidence="11" type="ORF">CDCA_CDCA04G1279</name>
</gene>
<evidence type="ECO:0000313" key="12">
    <source>
        <dbReference type="Proteomes" id="UP001301350"/>
    </source>
</evidence>
<keyword evidence="6" id="KW-0999">Mitochondrion inner membrane</keyword>
<keyword evidence="3" id="KW-0813">Transport</keyword>
<evidence type="ECO:0000313" key="11">
    <source>
        <dbReference type="EMBL" id="KAK4535254.1"/>
    </source>
</evidence>
<evidence type="ECO:0008006" key="13">
    <source>
        <dbReference type="Google" id="ProtNLM"/>
    </source>
</evidence>
<keyword evidence="12" id="KW-1185">Reference proteome</keyword>
<feature type="coiled-coil region" evidence="10">
    <location>
        <begin position="139"/>
        <end position="166"/>
    </location>
</feature>
<name>A0AAV9ISN8_CYACA</name>
<evidence type="ECO:0000256" key="3">
    <source>
        <dbReference type="ARBA" id="ARBA00022448"/>
    </source>
</evidence>
<dbReference type="Gene3D" id="6.10.280.70">
    <property type="match status" value="1"/>
</dbReference>
<dbReference type="InterPro" id="IPR036228">
    <property type="entry name" value="ATP_synth_F0_dsu_sf_mt"/>
</dbReference>
<keyword evidence="10" id="KW-0175">Coiled coil</keyword>
<dbReference type="SUPFAM" id="SSF161065">
    <property type="entry name" value="ATP synthase D chain-like"/>
    <property type="match status" value="1"/>
</dbReference>
<keyword evidence="9" id="KW-0472">Membrane</keyword>
<evidence type="ECO:0000256" key="1">
    <source>
        <dbReference type="ARBA" id="ARBA00004273"/>
    </source>
</evidence>
<keyword evidence="7" id="KW-0406">Ion transport</keyword>
<dbReference type="GO" id="GO:0015986">
    <property type="term" value="P:proton motive force-driven ATP synthesis"/>
    <property type="evidence" value="ECO:0007669"/>
    <property type="project" value="InterPro"/>
</dbReference>
<reference evidence="11 12" key="1">
    <citation type="submission" date="2022-07" db="EMBL/GenBank/DDBJ databases">
        <title>Genome-wide signatures of adaptation to extreme environments.</title>
        <authorList>
            <person name="Cho C.H."/>
            <person name="Yoon H.S."/>
        </authorList>
    </citation>
    <scope>NUCLEOTIDE SEQUENCE [LARGE SCALE GENOMIC DNA]</scope>
    <source>
        <strain evidence="11 12">DBV 063 E5</strain>
    </source>
</reference>
<evidence type="ECO:0000256" key="8">
    <source>
        <dbReference type="ARBA" id="ARBA00023128"/>
    </source>
</evidence>
<keyword evidence="8" id="KW-0496">Mitochondrion</keyword>
<evidence type="ECO:0000256" key="4">
    <source>
        <dbReference type="ARBA" id="ARBA00022547"/>
    </source>
</evidence>
<dbReference type="Proteomes" id="UP001301350">
    <property type="component" value="Unassembled WGS sequence"/>
</dbReference>
<dbReference type="GO" id="GO:0045259">
    <property type="term" value="C:proton-transporting ATP synthase complex"/>
    <property type="evidence" value="ECO:0007669"/>
    <property type="project" value="UniProtKB-KW"/>
</dbReference>
<dbReference type="PANTHER" id="PTHR12700">
    <property type="entry name" value="ATP SYNTHASE SUBUNIT D, MITOCHONDRIAL"/>
    <property type="match status" value="1"/>
</dbReference>
<dbReference type="GO" id="GO:0015078">
    <property type="term" value="F:proton transmembrane transporter activity"/>
    <property type="evidence" value="ECO:0007669"/>
    <property type="project" value="InterPro"/>
</dbReference>
<dbReference type="EMBL" id="JANCYW010000004">
    <property type="protein sequence ID" value="KAK4535254.1"/>
    <property type="molecule type" value="Genomic_DNA"/>
</dbReference>
<comment type="similarity">
    <text evidence="2">Belongs to the ATPase d subunit family.</text>
</comment>
<accession>A0AAV9ISN8</accession>
<evidence type="ECO:0000256" key="2">
    <source>
        <dbReference type="ARBA" id="ARBA00006842"/>
    </source>
</evidence>
<dbReference type="GO" id="GO:0005743">
    <property type="term" value="C:mitochondrial inner membrane"/>
    <property type="evidence" value="ECO:0007669"/>
    <property type="project" value="UniProtKB-SubCell"/>
</dbReference>
<dbReference type="AlphaFoldDB" id="A0AAV9ISN8"/>
<evidence type="ECO:0000256" key="9">
    <source>
        <dbReference type="ARBA" id="ARBA00023136"/>
    </source>
</evidence>
<dbReference type="Pfam" id="PF05873">
    <property type="entry name" value="Mt_ATP-synt_D"/>
    <property type="match status" value="1"/>
</dbReference>
<sequence>MTLLRYLIRVPVPRESFSRLGRFPARYAARGLATADGPTDPAHPARGELDVELLSSNANNETLAELSRLRQTLDKLPTGTGKLVRKPPSIDFQRWERALQMPELVSELRRSYESVRAPTFEAERQAALERMEAAFRPLLEEAQRVARKAQRRAAELEQVARDIDHTLANLDTMTANEYLEKNPQIAKKIEDDLENYRWFRS</sequence>
<proteinExistence type="inferred from homology"/>
<dbReference type="InterPro" id="IPR008689">
    <property type="entry name" value="ATP_synth_F0_dsu_mt"/>
</dbReference>
<comment type="subcellular location">
    <subcellularLocation>
        <location evidence="1">Mitochondrion inner membrane</location>
    </subcellularLocation>
</comment>